<sequence>MLRSYDACSHPDATAATACCSTFELASRGLLELSLSIALLNHLMENFDSELPNLSKPGSKQAGGQLEIAKRPLNIHICNYIVALRRMKVECFFFLYIPSSDGGGGRDRGEGRDRSESPPPPRSEDEVGRGAIRRRPLPVPKRREPQRPQRPQIPPRPQSPQRGEMRSLELQCVLEDLATFFTHDVQNIYIVLIALSRSFQCRADVSRVNAGPRVPVVNTDLMSVVLLFMEIVDTFKKQLCRSREKFGNLIVLIVFILKQEPAGPDQMLLTPQRLSELREHSAILAVCYRNRRRLQDDDLQELARMFSCEIMYSNASCLELIKRLTGGTLYEGTQIFSEIPYFEITSTNTMLPCLETLYLWNTLAAQSDDDLLAICMLELIEEARQYIYYNDLPTGISQQTKKASLDFIRGCCLQRLGKRGQAMKCFRNISSLERNEMAFNDIEDDFLILIALLEEALYYYDQGVEVTAQLIISYVLNVYDNMSRGARTFCIAFAKIMKVNLRFPG</sequence>
<dbReference type="Proteomes" id="UP000053240">
    <property type="component" value="Unassembled WGS sequence"/>
</dbReference>
<dbReference type="PANTHER" id="PTHR31859">
    <property type="entry name" value="TETRATRICOPEPTIDE REPEAT PROTEIN 39 FAMILY MEMBER"/>
    <property type="match status" value="1"/>
</dbReference>
<accession>A0A194QVI4</accession>
<evidence type="ECO:0000313" key="3">
    <source>
        <dbReference type="Proteomes" id="UP000053240"/>
    </source>
</evidence>
<dbReference type="EMBL" id="KQ461108">
    <property type="protein sequence ID" value="KPJ09334.1"/>
    <property type="molecule type" value="Genomic_DNA"/>
</dbReference>
<keyword evidence="3" id="KW-1185">Reference proteome</keyword>
<dbReference type="PANTHER" id="PTHR31859:SF1">
    <property type="entry name" value="TETRATRICOPEPTIDE REPEAT PROTEIN 39C"/>
    <property type="match status" value="1"/>
</dbReference>
<dbReference type="AlphaFoldDB" id="A0A194QVI4"/>
<dbReference type="InterPro" id="IPR019412">
    <property type="entry name" value="IML2/TPR_39"/>
</dbReference>
<dbReference type="InParanoid" id="A0A194QVI4"/>
<gene>
    <name evidence="2" type="ORF">RR48_15475</name>
</gene>
<evidence type="ECO:0000313" key="2">
    <source>
        <dbReference type="EMBL" id="KPJ09334.1"/>
    </source>
</evidence>
<protein>
    <submittedName>
        <fullName evidence="2">Tetratricopeptide repeat protein 39A</fullName>
    </submittedName>
</protein>
<feature type="compositionally biased region" description="Basic and acidic residues" evidence="1">
    <location>
        <begin position="104"/>
        <end position="128"/>
    </location>
</feature>
<reference evidence="2 3" key="1">
    <citation type="journal article" date="2015" name="Nat. Commun.">
        <title>Outbred genome sequencing and CRISPR/Cas9 gene editing in butterflies.</title>
        <authorList>
            <person name="Li X."/>
            <person name="Fan D."/>
            <person name="Zhang W."/>
            <person name="Liu G."/>
            <person name="Zhang L."/>
            <person name="Zhao L."/>
            <person name="Fang X."/>
            <person name="Chen L."/>
            <person name="Dong Y."/>
            <person name="Chen Y."/>
            <person name="Ding Y."/>
            <person name="Zhao R."/>
            <person name="Feng M."/>
            <person name="Zhu Y."/>
            <person name="Feng Y."/>
            <person name="Jiang X."/>
            <person name="Zhu D."/>
            <person name="Xiang H."/>
            <person name="Feng X."/>
            <person name="Li S."/>
            <person name="Wang J."/>
            <person name="Zhang G."/>
            <person name="Kronforst M.R."/>
            <person name="Wang W."/>
        </authorList>
    </citation>
    <scope>NUCLEOTIDE SEQUENCE [LARGE SCALE GENOMIC DNA]</scope>
    <source>
        <strain evidence="2">Ya'a_city_454_Pm</strain>
        <tissue evidence="2">Whole body</tissue>
    </source>
</reference>
<feature type="region of interest" description="Disordered" evidence="1">
    <location>
        <begin position="102"/>
        <end position="164"/>
    </location>
</feature>
<evidence type="ECO:0000256" key="1">
    <source>
        <dbReference type="SAM" id="MobiDB-lite"/>
    </source>
</evidence>
<organism evidence="2 3">
    <name type="scientific">Papilio machaon</name>
    <name type="common">Old World swallowtail butterfly</name>
    <dbReference type="NCBI Taxonomy" id="76193"/>
    <lineage>
        <taxon>Eukaryota</taxon>
        <taxon>Metazoa</taxon>
        <taxon>Ecdysozoa</taxon>
        <taxon>Arthropoda</taxon>
        <taxon>Hexapoda</taxon>
        <taxon>Insecta</taxon>
        <taxon>Pterygota</taxon>
        <taxon>Neoptera</taxon>
        <taxon>Endopterygota</taxon>
        <taxon>Lepidoptera</taxon>
        <taxon>Glossata</taxon>
        <taxon>Ditrysia</taxon>
        <taxon>Papilionoidea</taxon>
        <taxon>Papilionidae</taxon>
        <taxon>Papilioninae</taxon>
        <taxon>Papilio</taxon>
    </lineage>
</organism>
<proteinExistence type="predicted"/>
<name>A0A194QVI4_PAPMA</name>